<dbReference type="OMA" id="VAFVCQM"/>
<evidence type="ECO:0000256" key="13">
    <source>
        <dbReference type="ARBA" id="ARBA00048830"/>
    </source>
</evidence>
<keyword evidence="8" id="KW-0479">Metal-binding</keyword>
<comment type="cofactor">
    <cofactor evidence="1">
        <name>Mn(2+)</name>
        <dbReference type="ChEBI" id="CHEBI:29035"/>
    </cofactor>
</comment>
<evidence type="ECO:0000259" key="18">
    <source>
        <dbReference type="Pfam" id="PF20750"/>
    </source>
</evidence>
<name>A0A9R0SXZ4_TRITD</name>
<dbReference type="CDD" id="cd05402">
    <property type="entry name" value="NT_PAP_TUTase"/>
    <property type="match status" value="1"/>
</dbReference>
<dbReference type="GO" id="GO:0046872">
    <property type="term" value="F:metal ion binding"/>
    <property type="evidence" value="ECO:0007669"/>
    <property type="project" value="UniProtKB-KW"/>
</dbReference>
<dbReference type="Gene3D" id="3.30.70.590">
    <property type="entry name" value="Poly(A) polymerase predicted RNA binding domain"/>
    <property type="match status" value="1"/>
</dbReference>
<dbReference type="Pfam" id="PF04926">
    <property type="entry name" value="PAP_RNA-bind"/>
    <property type="match status" value="2"/>
</dbReference>
<evidence type="ECO:0000256" key="2">
    <source>
        <dbReference type="ARBA" id="ARBA00001946"/>
    </source>
</evidence>
<comment type="similarity">
    <text evidence="4">Belongs to the poly(A) polymerase family.</text>
</comment>
<feature type="transmembrane region" description="Helical" evidence="15">
    <location>
        <begin position="692"/>
        <end position="712"/>
    </location>
</feature>
<evidence type="ECO:0000256" key="1">
    <source>
        <dbReference type="ARBA" id="ARBA00001936"/>
    </source>
</evidence>
<dbReference type="Pfam" id="PF20750">
    <property type="entry name" value="PAP_NTPase"/>
    <property type="match status" value="1"/>
</dbReference>
<dbReference type="Proteomes" id="UP000324705">
    <property type="component" value="Chromosome 4B"/>
</dbReference>
<dbReference type="InterPro" id="IPR007010">
    <property type="entry name" value="PolA_pol_RNA-bd_dom"/>
</dbReference>
<dbReference type="Gramene" id="TRITD4Bv1G022760.5">
    <property type="protein sequence ID" value="TRITD4Bv1G022760.5"/>
    <property type="gene ID" value="TRITD4Bv1G022760"/>
</dbReference>
<keyword evidence="9" id="KW-0547">Nucleotide-binding</keyword>
<feature type="domain" description="Poly(A) polymerase RNA-binding" evidence="16">
    <location>
        <begin position="357"/>
        <end position="415"/>
    </location>
</feature>
<keyword evidence="10" id="KW-0067">ATP-binding</keyword>
<feature type="domain" description="Poly(A) polymerase nucleotidyltransferase" evidence="18">
    <location>
        <begin position="10"/>
        <end position="204"/>
    </location>
</feature>
<dbReference type="Pfam" id="PF04928">
    <property type="entry name" value="PAP_central"/>
    <property type="match status" value="1"/>
</dbReference>
<feature type="domain" description="Poly(A) polymerase RNA-binding" evidence="16">
    <location>
        <begin position="422"/>
        <end position="488"/>
    </location>
</feature>
<keyword evidence="7" id="KW-0808">Transferase</keyword>
<evidence type="ECO:0000256" key="4">
    <source>
        <dbReference type="ARBA" id="ARBA00010912"/>
    </source>
</evidence>
<accession>A0A9R0SXZ4</accession>
<dbReference type="InterPro" id="IPR048840">
    <property type="entry name" value="PolA_pol_NTPase"/>
</dbReference>
<dbReference type="InterPro" id="IPR011068">
    <property type="entry name" value="NuclTrfase_I-like_C"/>
</dbReference>
<dbReference type="InterPro" id="IPR007012">
    <property type="entry name" value="PolA_pol_cen_dom"/>
</dbReference>
<evidence type="ECO:0000259" key="16">
    <source>
        <dbReference type="Pfam" id="PF04926"/>
    </source>
</evidence>
<evidence type="ECO:0000256" key="11">
    <source>
        <dbReference type="ARBA" id="ARBA00022842"/>
    </source>
</evidence>
<dbReference type="PANTHER" id="PTHR10682:SF10">
    <property type="entry name" value="POLYNUCLEOTIDE ADENYLYLTRANSFERASE"/>
    <property type="match status" value="1"/>
</dbReference>
<evidence type="ECO:0000256" key="14">
    <source>
        <dbReference type="SAM" id="MobiDB-lite"/>
    </source>
</evidence>
<keyword evidence="15" id="KW-1133">Transmembrane helix</keyword>
<proteinExistence type="inferred from homology"/>
<evidence type="ECO:0000313" key="19">
    <source>
        <dbReference type="EMBL" id="VAI02257.1"/>
    </source>
</evidence>
<keyword evidence="15" id="KW-0812">Transmembrane</keyword>
<keyword evidence="11" id="KW-0460">Magnesium</keyword>
<dbReference type="FunFam" id="1.10.1410.10:FF:000001">
    <property type="entry name" value="Putative poly(A) polymerase gamma"/>
    <property type="match status" value="1"/>
</dbReference>
<evidence type="ECO:0000256" key="5">
    <source>
        <dbReference type="ARBA" id="ARBA00012388"/>
    </source>
</evidence>
<dbReference type="Gene3D" id="3.30.460.10">
    <property type="entry name" value="Beta Polymerase, domain 2"/>
    <property type="match status" value="1"/>
</dbReference>
<dbReference type="GO" id="GO:0005634">
    <property type="term" value="C:nucleus"/>
    <property type="evidence" value="ECO:0007669"/>
    <property type="project" value="UniProtKB-SubCell"/>
</dbReference>
<dbReference type="EC" id="2.7.7.19" evidence="5"/>
<evidence type="ECO:0000256" key="8">
    <source>
        <dbReference type="ARBA" id="ARBA00022723"/>
    </source>
</evidence>
<dbReference type="FunFam" id="3.30.460.10:FF:000002">
    <property type="entry name" value="Poly(A) polymerase alpha, putative"/>
    <property type="match status" value="1"/>
</dbReference>
<comment type="catalytic activity">
    <reaction evidence="13">
        <text>RNA(n) + ATP = RNA(n)-3'-adenine ribonucleotide + diphosphate</text>
        <dbReference type="Rhea" id="RHEA:11332"/>
        <dbReference type="Rhea" id="RHEA-COMP:14527"/>
        <dbReference type="Rhea" id="RHEA-COMP:17347"/>
        <dbReference type="ChEBI" id="CHEBI:30616"/>
        <dbReference type="ChEBI" id="CHEBI:33019"/>
        <dbReference type="ChEBI" id="CHEBI:140395"/>
        <dbReference type="ChEBI" id="CHEBI:173115"/>
        <dbReference type="EC" id="2.7.7.19"/>
    </reaction>
</comment>
<evidence type="ECO:0000256" key="9">
    <source>
        <dbReference type="ARBA" id="ARBA00022741"/>
    </source>
</evidence>
<dbReference type="GO" id="GO:0005524">
    <property type="term" value="F:ATP binding"/>
    <property type="evidence" value="ECO:0007669"/>
    <property type="project" value="UniProtKB-KW"/>
</dbReference>
<comment type="cofactor">
    <cofactor evidence="2">
        <name>Mg(2+)</name>
        <dbReference type="ChEBI" id="CHEBI:18420"/>
    </cofactor>
</comment>
<dbReference type="GO" id="GO:0006397">
    <property type="term" value="P:mRNA processing"/>
    <property type="evidence" value="ECO:0007669"/>
    <property type="project" value="UniProtKB-KW"/>
</dbReference>
<keyword evidence="12" id="KW-0539">Nucleus</keyword>
<dbReference type="EMBL" id="LT934118">
    <property type="protein sequence ID" value="VAI02257.1"/>
    <property type="molecule type" value="Genomic_DNA"/>
</dbReference>
<dbReference type="GO" id="GO:1990817">
    <property type="term" value="F:poly(A) RNA polymerase activity"/>
    <property type="evidence" value="ECO:0007669"/>
    <property type="project" value="UniProtKB-EC"/>
</dbReference>
<dbReference type="InterPro" id="IPR043519">
    <property type="entry name" value="NT_sf"/>
</dbReference>
<feature type="domain" description="Poly(A) polymerase central" evidence="17">
    <location>
        <begin position="209"/>
        <end position="353"/>
    </location>
</feature>
<protein>
    <recommendedName>
        <fullName evidence="5">polynucleotide adenylyltransferase</fullName>
        <ecNumber evidence="5">2.7.7.19</ecNumber>
    </recommendedName>
</protein>
<reference evidence="19 20" key="1">
    <citation type="submission" date="2017-09" db="EMBL/GenBank/DDBJ databases">
        <authorList>
            <consortium name="International Durum Wheat Genome Sequencing Consortium (IDWGSC)"/>
            <person name="Milanesi L."/>
        </authorList>
    </citation>
    <scope>NUCLEOTIDE SEQUENCE [LARGE SCALE GENOMIC DNA]</scope>
    <source>
        <strain evidence="20">cv. Svevo</strain>
    </source>
</reference>
<evidence type="ECO:0000256" key="3">
    <source>
        <dbReference type="ARBA" id="ARBA00004123"/>
    </source>
</evidence>
<evidence type="ECO:0000256" key="7">
    <source>
        <dbReference type="ARBA" id="ARBA00022679"/>
    </source>
</evidence>
<evidence type="ECO:0000256" key="6">
    <source>
        <dbReference type="ARBA" id="ARBA00022664"/>
    </source>
</evidence>
<dbReference type="SUPFAM" id="SSF81631">
    <property type="entry name" value="PAP/OAS1 substrate-binding domain"/>
    <property type="match status" value="1"/>
</dbReference>
<dbReference type="SUPFAM" id="SSF55003">
    <property type="entry name" value="PAP/Archaeal CCA-adding enzyme, C-terminal domain"/>
    <property type="match status" value="1"/>
</dbReference>
<gene>
    <name evidence="19" type="ORF">TRITD_4Bv1G022760</name>
</gene>
<keyword evidence="20" id="KW-1185">Reference proteome</keyword>
<evidence type="ECO:0000313" key="20">
    <source>
        <dbReference type="Proteomes" id="UP000324705"/>
    </source>
</evidence>
<dbReference type="GO" id="GO:0003723">
    <property type="term" value="F:RNA binding"/>
    <property type="evidence" value="ECO:0007669"/>
    <property type="project" value="InterPro"/>
</dbReference>
<keyword evidence="15" id="KW-0472">Membrane</keyword>
<dbReference type="SUPFAM" id="SSF81301">
    <property type="entry name" value="Nucleotidyltransferase"/>
    <property type="match status" value="1"/>
</dbReference>
<dbReference type="Gene3D" id="1.10.1410.10">
    <property type="match status" value="1"/>
</dbReference>
<feature type="region of interest" description="Disordered" evidence="14">
    <location>
        <begin position="513"/>
        <end position="534"/>
    </location>
</feature>
<evidence type="ECO:0000256" key="15">
    <source>
        <dbReference type="SAM" id="Phobius"/>
    </source>
</evidence>
<dbReference type="AlphaFoldDB" id="A0A9R0SXZ4"/>
<feature type="compositionally biased region" description="Polar residues" evidence="14">
    <location>
        <begin position="513"/>
        <end position="525"/>
    </location>
</feature>
<evidence type="ECO:0000256" key="10">
    <source>
        <dbReference type="ARBA" id="ARBA00022840"/>
    </source>
</evidence>
<evidence type="ECO:0000259" key="17">
    <source>
        <dbReference type="Pfam" id="PF04928"/>
    </source>
</evidence>
<sequence length="773" mass="86800">MAKSNPGYLGVSEPISLGGPTEKDVVQTAEVEKFLADAGLYESQEEAVSREEVLGKLDQTVKTWIKKATRVSGYGEQFVQEANAKIFTFGSYRLGVHGPGADIDTLCVGPRHATRNDYFFRCLHDMLAEMPEVSELHPVPDAHVPVLGFKLCGVSIDLLYANLAHVVIPDDLDLSQDSILHNVDEQAVRSLNGCRVTDQILRLVPNIPSFRTTLRFMRYWGKRRGVYSNVMGFLGGINWAILVARICQLYPNASPSMLISRFFRVYSQWKWPNPVTLCHIEEGPLGLPVWDPRRNFRDRGHQMPIITPAYPCMNSSYNVSTSTRYVMIQEFTRGYEICQAIDENRATWDDLFEPYPFFELYKNYLEVGITARNEDDLRNWKGWVESRLRTLVLKFERYTHEMLLAHPHPRDFSDGSRPRHSFYFMGLWRKQTAQPQEAEQFDIRGIVNEFKNAVLAYAHRREGMDIEVSHVKRKDIPVFVFPGGVRPPRSSRTVARSSRTVSRNVVTADGQVGNQLGTESWSDPQSALDHSGGYQSTSLLVPSVSSKETQSILNGHPNLHTESLEHEHPGHLLGSTSPPGNIAVLDVVTQPNSMPSTSSNGAPTNGLDMCFSSLHREAERIPANNPVNFSPAVVDELDELASYQAKPDNKHVLPVHGSSLEGCSGRTVGQTCNLSSHGNNHLKRKAEEELEVFFFLLTFFSYVFTQLLMLYISLSAWCDLASSTIICLYIDINCDSVFIFKKPLELAGPPVGATRASTSTVQRKPLRYSCATY</sequence>
<evidence type="ECO:0000256" key="12">
    <source>
        <dbReference type="ARBA" id="ARBA00023242"/>
    </source>
</evidence>
<keyword evidence="6" id="KW-0507">mRNA processing</keyword>
<comment type="subcellular location">
    <subcellularLocation>
        <location evidence="3">Nucleus</location>
    </subcellularLocation>
</comment>
<dbReference type="GO" id="GO:0031123">
    <property type="term" value="P:RNA 3'-end processing"/>
    <property type="evidence" value="ECO:0007669"/>
    <property type="project" value="InterPro"/>
</dbReference>
<dbReference type="PANTHER" id="PTHR10682">
    <property type="entry name" value="POLY A POLYMERASE"/>
    <property type="match status" value="1"/>
</dbReference>
<dbReference type="FunFam" id="3.30.70.590:FF:000002">
    <property type="entry name" value="Nuclear poly(A) polymerase 4"/>
    <property type="match status" value="1"/>
</dbReference>
<organism evidence="19 20">
    <name type="scientific">Triticum turgidum subsp. durum</name>
    <name type="common">Durum wheat</name>
    <name type="synonym">Triticum durum</name>
    <dbReference type="NCBI Taxonomy" id="4567"/>
    <lineage>
        <taxon>Eukaryota</taxon>
        <taxon>Viridiplantae</taxon>
        <taxon>Streptophyta</taxon>
        <taxon>Embryophyta</taxon>
        <taxon>Tracheophyta</taxon>
        <taxon>Spermatophyta</taxon>
        <taxon>Magnoliopsida</taxon>
        <taxon>Liliopsida</taxon>
        <taxon>Poales</taxon>
        <taxon>Poaceae</taxon>
        <taxon>BOP clade</taxon>
        <taxon>Pooideae</taxon>
        <taxon>Triticodae</taxon>
        <taxon>Triticeae</taxon>
        <taxon>Triticinae</taxon>
        <taxon>Triticum</taxon>
    </lineage>
</organism>